<gene>
    <name evidence="3" type="ORF">KTU01_34390</name>
</gene>
<feature type="domain" description="IrrE N-terminal-like" evidence="1">
    <location>
        <begin position="167"/>
        <end position="234"/>
    </location>
</feature>
<feature type="domain" description="N-terminal" evidence="2">
    <location>
        <begin position="21"/>
        <end position="123"/>
    </location>
</feature>
<dbReference type="RefSeq" id="WP_062737451.1">
    <property type="nucleotide sequence ID" value="NZ_BJZS01000118.1"/>
</dbReference>
<dbReference type="EMBL" id="BJZS01000118">
    <property type="protein sequence ID" value="GEO97316.1"/>
    <property type="molecule type" value="Genomic_DNA"/>
</dbReference>
<evidence type="ECO:0000313" key="4">
    <source>
        <dbReference type="Proteomes" id="UP000321103"/>
    </source>
</evidence>
<dbReference type="GO" id="GO:0003697">
    <property type="term" value="F:single-stranded DNA binding"/>
    <property type="evidence" value="ECO:0007669"/>
    <property type="project" value="InterPro"/>
</dbReference>
<dbReference type="Proteomes" id="UP000321103">
    <property type="component" value="Unassembled WGS sequence"/>
</dbReference>
<evidence type="ECO:0000259" key="1">
    <source>
        <dbReference type="Pfam" id="PF06114"/>
    </source>
</evidence>
<comment type="caution">
    <text evidence="3">The sequence shown here is derived from an EMBL/GenBank/DDBJ whole genome shotgun (WGS) entry which is preliminary data.</text>
</comment>
<evidence type="ECO:0000313" key="3">
    <source>
        <dbReference type="EMBL" id="GEO97316.1"/>
    </source>
</evidence>
<proteinExistence type="predicted"/>
<organism evidence="3 4">
    <name type="scientific">Kocuria turfanensis</name>
    <dbReference type="NCBI Taxonomy" id="388357"/>
    <lineage>
        <taxon>Bacteria</taxon>
        <taxon>Bacillati</taxon>
        <taxon>Actinomycetota</taxon>
        <taxon>Actinomycetes</taxon>
        <taxon>Micrococcales</taxon>
        <taxon>Micrococcaceae</taxon>
        <taxon>Kocuria</taxon>
    </lineage>
</organism>
<dbReference type="STRING" id="388357.GCA_001580365_03827"/>
<sequence length="295" mass="31978">MTTKNKTRKTAEQRQVEAKALHEKLANQVEALATSGEWQKFLDYAASFHNFSINNVLLITAQCPHATQVAGFRQWQAKGRQVRKGEKSIKIFGYSSKKITEKNEQTGVEEEKKITIFPILSVFDISQTDPIEGVETPAHPSRRLEGADEAGLFARTAAYLEGIGWSVTREAIPGEANGYTTTDGTRRVVVEANVSPAQAAKTAIHEAAHVVLHADQDHAEYIAHRGIKETEAESVAYIVAGIFGLDTAAYSVGYVAGWSKTDSETIKATAANVLATAHTLAEALDPTEDPEAADA</sequence>
<protein>
    <submittedName>
        <fullName evidence="3">Uncharacterized protein</fullName>
    </submittedName>
</protein>
<dbReference type="Gene3D" id="1.10.10.2910">
    <property type="match status" value="1"/>
</dbReference>
<evidence type="ECO:0000259" key="2">
    <source>
        <dbReference type="Pfam" id="PF08401"/>
    </source>
</evidence>
<dbReference type="Pfam" id="PF08401">
    <property type="entry name" value="ArdcN"/>
    <property type="match status" value="1"/>
</dbReference>
<dbReference type="InterPro" id="IPR013610">
    <property type="entry name" value="ArdC_N"/>
</dbReference>
<dbReference type="InterPro" id="IPR010359">
    <property type="entry name" value="IrrE_HExxH"/>
</dbReference>
<dbReference type="AlphaFoldDB" id="A0A512IHX3"/>
<reference evidence="3 4" key="1">
    <citation type="submission" date="2019-07" db="EMBL/GenBank/DDBJ databases">
        <title>Whole genome shotgun sequence of Kocuria turfanensis NBRC 107627.</title>
        <authorList>
            <person name="Hosoyama A."/>
            <person name="Uohara A."/>
            <person name="Ohji S."/>
            <person name="Ichikawa N."/>
        </authorList>
    </citation>
    <scope>NUCLEOTIDE SEQUENCE [LARGE SCALE GENOMIC DNA]</scope>
    <source>
        <strain evidence="3 4">NBRC 107627</strain>
    </source>
</reference>
<name>A0A512IHX3_9MICC</name>
<keyword evidence="4" id="KW-1185">Reference proteome</keyword>
<accession>A0A512IHX3</accession>
<dbReference type="Pfam" id="PF06114">
    <property type="entry name" value="Peptidase_M78"/>
    <property type="match status" value="1"/>
</dbReference>